<dbReference type="STRING" id="1548547.BA177_15865"/>
<keyword evidence="5" id="KW-0436">Ligase</keyword>
<dbReference type="NCBIfam" id="TIGR02727">
    <property type="entry name" value="MTHFS_bact"/>
    <property type="match status" value="1"/>
</dbReference>
<evidence type="ECO:0000256" key="4">
    <source>
        <dbReference type="RuleBase" id="RU361279"/>
    </source>
</evidence>
<accession>A0A193LJ38</accession>
<dbReference type="EC" id="6.3.3.2" evidence="4"/>
<dbReference type="OrthoDB" id="9801938at2"/>
<dbReference type="Pfam" id="PF01812">
    <property type="entry name" value="5-FTHF_cyc-lig"/>
    <property type="match status" value="1"/>
</dbReference>
<evidence type="ECO:0000313" key="5">
    <source>
        <dbReference type="EMBL" id="ANO52463.1"/>
    </source>
</evidence>
<dbReference type="GO" id="GO:0009396">
    <property type="term" value="P:folic acid-containing compound biosynthetic process"/>
    <property type="evidence" value="ECO:0007669"/>
    <property type="project" value="TreeGrafter"/>
</dbReference>
<dbReference type="EMBL" id="CP016268">
    <property type="protein sequence ID" value="ANO52463.1"/>
    <property type="molecule type" value="Genomic_DNA"/>
</dbReference>
<dbReference type="KEGG" id="woc:BA177_15865"/>
<dbReference type="AlphaFoldDB" id="A0A193LJ38"/>
<dbReference type="GO" id="GO:0035999">
    <property type="term" value="P:tetrahydrofolate interconversion"/>
    <property type="evidence" value="ECO:0007669"/>
    <property type="project" value="TreeGrafter"/>
</dbReference>
<gene>
    <name evidence="5" type="ORF">BA177_15865</name>
</gene>
<dbReference type="InterPro" id="IPR037171">
    <property type="entry name" value="NagB/RpiA_transferase-like"/>
</dbReference>
<dbReference type="GO" id="GO:0005524">
    <property type="term" value="F:ATP binding"/>
    <property type="evidence" value="ECO:0007669"/>
    <property type="project" value="UniProtKB-KW"/>
</dbReference>
<keyword evidence="2 4" id="KW-0547">Nucleotide-binding</keyword>
<name>A0A193LJ38_9GAMM</name>
<protein>
    <recommendedName>
        <fullName evidence="4">5-formyltetrahydrofolate cyclo-ligase</fullName>
        <ecNumber evidence="4">6.3.3.2</ecNumber>
    </recommendedName>
</protein>
<keyword evidence="4" id="KW-0479">Metal-binding</keyword>
<keyword evidence="3 4" id="KW-0067">ATP-binding</keyword>
<sequence length="222" mass="24728">MNEPEKEYASPPCSLQDWQTGEHTSVAADIASWRDNERKRLLAQRRAMDSAARLSHDQSIMAHLDQYLLALIGSGEQPLIAVYWPIRGEPDLRRWYSQAAGRGWRLALPAVVRRDAALSFRSWCPGDELRPDLLNIPAPAACDEVEPAVIITPFVGYDRGGYRLGNGGGYYDRSLPAMARMPQLIAVGDHFGALRSIYPQPHDIPMNAVVTEQGVEEFASRT</sequence>
<comment type="similarity">
    <text evidence="1 4">Belongs to the 5-formyltetrahydrofolate cyclo-ligase family.</text>
</comment>
<evidence type="ECO:0000256" key="3">
    <source>
        <dbReference type="ARBA" id="ARBA00022840"/>
    </source>
</evidence>
<evidence type="ECO:0000313" key="6">
    <source>
        <dbReference type="Proteomes" id="UP000092695"/>
    </source>
</evidence>
<dbReference type="Gene3D" id="3.40.50.10420">
    <property type="entry name" value="NagB/RpiA/CoA transferase-like"/>
    <property type="match status" value="1"/>
</dbReference>
<organism evidence="5 6">
    <name type="scientific">Woeseia oceani</name>
    <dbReference type="NCBI Taxonomy" id="1548547"/>
    <lineage>
        <taxon>Bacteria</taxon>
        <taxon>Pseudomonadati</taxon>
        <taxon>Pseudomonadota</taxon>
        <taxon>Gammaproteobacteria</taxon>
        <taxon>Woeseiales</taxon>
        <taxon>Woeseiaceae</taxon>
        <taxon>Woeseia</taxon>
    </lineage>
</organism>
<dbReference type="PANTHER" id="PTHR23407">
    <property type="entry name" value="ATPASE INHIBITOR/5-FORMYLTETRAHYDROFOLATE CYCLO-LIGASE"/>
    <property type="match status" value="1"/>
</dbReference>
<dbReference type="RefSeq" id="WP_068617801.1">
    <property type="nucleotide sequence ID" value="NZ_CP016268.1"/>
</dbReference>
<dbReference type="GO" id="GO:0030272">
    <property type="term" value="F:5-formyltetrahydrofolate cyclo-ligase activity"/>
    <property type="evidence" value="ECO:0007669"/>
    <property type="project" value="UniProtKB-EC"/>
</dbReference>
<comment type="catalytic activity">
    <reaction evidence="4">
        <text>(6S)-5-formyl-5,6,7,8-tetrahydrofolate + ATP = (6R)-5,10-methenyltetrahydrofolate + ADP + phosphate</text>
        <dbReference type="Rhea" id="RHEA:10488"/>
        <dbReference type="ChEBI" id="CHEBI:30616"/>
        <dbReference type="ChEBI" id="CHEBI:43474"/>
        <dbReference type="ChEBI" id="CHEBI:57455"/>
        <dbReference type="ChEBI" id="CHEBI:57457"/>
        <dbReference type="ChEBI" id="CHEBI:456216"/>
        <dbReference type="EC" id="6.3.3.2"/>
    </reaction>
</comment>
<dbReference type="Proteomes" id="UP000092695">
    <property type="component" value="Chromosome"/>
</dbReference>
<keyword evidence="4" id="KW-0460">Magnesium</keyword>
<reference evidence="5 6" key="1">
    <citation type="submission" date="2016-06" db="EMBL/GenBank/DDBJ databases">
        <title>Complete genome sequence of a deep-branching marine Gamma Proteobacterium Woeseia oceani type strain XK5.</title>
        <authorList>
            <person name="Mu D."/>
            <person name="Du Z."/>
        </authorList>
    </citation>
    <scope>NUCLEOTIDE SEQUENCE [LARGE SCALE GENOMIC DNA]</scope>
    <source>
        <strain evidence="5 6">XK5</strain>
    </source>
</reference>
<dbReference type="InterPro" id="IPR024185">
    <property type="entry name" value="FTHF_cligase-like_sf"/>
</dbReference>
<comment type="cofactor">
    <cofactor evidence="4">
        <name>Mg(2+)</name>
        <dbReference type="ChEBI" id="CHEBI:18420"/>
    </cofactor>
</comment>
<proteinExistence type="inferred from homology"/>
<dbReference type="InterPro" id="IPR002698">
    <property type="entry name" value="FTHF_cligase"/>
</dbReference>
<dbReference type="PANTHER" id="PTHR23407:SF1">
    <property type="entry name" value="5-FORMYLTETRAHYDROFOLATE CYCLO-LIGASE"/>
    <property type="match status" value="1"/>
</dbReference>
<evidence type="ECO:0000256" key="2">
    <source>
        <dbReference type="ARBA" id="ARBA00022741"/>
    </source>
</evidence>
<dbReference type="SUPFAM" id="SSF100950">
    <property type="entry name" value="NagB/RpiA/CoA transferase-like"/>
    <property type="match status" value="1"/>
</dbReference>
<evidence type="ECO:0000256" key="1">
    <source>
        <dbReference type="ARBA" id="ARBA00010638"/>
    </source>
</evidence>
<dbReference type="GO" id="GO:0046872">
    <property type="term" value="F:metal ion binding"/>
    <property type="evidence" value="ECO:0007669"/>
    <property type="project" value="UniProtKB-KW"/>
</dbReference>
<keyword evidence="6" id="KW-1185">Reference proteome</keyword>